<evidence type="ECO:0000313" key="2">
    <source>
        <dbReference type="EMBL" id="MFC4749612.1"/>
    </source>
</evidence>
<reference evidence="3" key="1">
    <citation type="journal article" date="2019" name="Int. J. Syst. Evol. Microbiol.">
        <title>The Global Catalogue of Microorganisms (GCM) 10K type strain sequencing project: providing services to taxonomists for standard genome sequencing and annotation.</title>
        <authorList>
            <consortium name="The Broad Institute Genomics Platform"/>
            <consortium name="The Broad Institute Genome Sequencing Center for Infectious Disease"/>
            <person name="Wu L."/>
            <person name="Ma J."/>
        </authorList>
    </citation>
    <scope>NUCLEOTIDE SEQUENCE [LARGE SCALE GENOMIC DNA]</scope>
    <source>
        <strain evidence="3">WYCCWR 13023</strain>
    </source>
</reference>
<accession>A0ABV9PJD9</accession>
<gene>
    <name evidence="2" type="ORF">ACFO5S_19330</name>
</gene>
<keyword evidence="1" id="KW-0732">Signal</keyword>
<evidence type="ECO:0000256" key="1">
    <source>
        <dbReference type="SAM" id="SignalP"/>
    </source>
</evidence>
<sequence length="393" mass="43927">MKLKTYKIAILFLFTLILNSCAVVEDVPLSSENDILSFKITKDGMTQNFTLVKDSIVGKVKSDFELNNINLEVLASKGATITPDPATIKSISAPFQLLVTAENGDKRTVNVAISREPSIQNFILVFNINEKDFSLGADMNHETGMITKRVPEFIDLKNVNIDLKFSKYASISPDPKTIKDYSLPVTYTVKSETGLEKVYQVKLEYMNLEKKETCSDANAWKWFGGDNRTNAPSIKAFDRNIGTGQEIVLEKNLVPSVFSINLREGFKYDETKTFYNQAVTLKLMIRDENLNLLASTTTEVSGDFPGGFIPFDLTKLNLYLKAGKTYVFQWYLVNGESLGVTASSPGNTLSGSGFCFNSGYSGDAKVSEKTTLEDVKVWYKHEWHFSIELEGKE</sequence>
<proteinExistence type="predicted"/>
<feature type="chain" id="PRO_5047067848" description="DUF1735 domain-containing protein" evidence="1">
    <location>
        <begin position="23"/>
        <end position="393"/>
    </location>
</feature>
<organism evidence="2 3">
    <name type="scientific">Flavobacterium branchiicola</name>
    <dbReference type="NCBI Taxonomy" id="1114875"/>
    <lineage>
        <taxon>Bacteria</taxon>
        <taxon>Pseudomonadati</taxon>
        <taxon>Bacteroidota</taxon>
        <taxon>Flavobacteriia</taxon>
        <taxon>Flavobacteriales</taxon>
        <taxon>Flavobacteriaceae</taxon>
        <taxon>Flavobacterium</taxon>
    </lineage>
</organism>
<comment type="caution">
    <text evidence="2">The sequence shown here is derived from an EMBL/GenBank/DDBJ whole genome shotgun (WGS) entry which is preliminary data.</text>
</comment>
<feature type="signal peptide" evidence="1">
    <location>
        <begin position="1"/>
        <end position="22"/>
    </location>
</feature>
<dbReference type="Gene3D" id="2.60.40.2340">
    <property type="match status" value="2"/>
</dbReference>
<name>A0ABV9PJD9_9FLAO</name>
<dbReference type="RefSeq" id="WP_213259714.1">
    <property type="nucleotide sequence ID" value="NZ_JAGYWA010000008.1"/>
</dbReference>
<dbReference type="EMBL" id="JBHSGV010000008">
    <property type="protein sequence ID" value="MFC4749612.1"/>
    <property type="molecule type" value="Genomic_DNA"/>
</dbReference>
<protein>
    <recommendedName>
        <fullName evidence="4">DUF1735 domain-containing protein</fullName>
    </recommendedName>
</protein>
<dbReference type="Proteomes" id="UP001595935">
    <property type="component" value="Unassembled WGS sequence"/>
</dbReference>
<evidence type="ECO:0000313" key="3">
    <source>
        <dbReference type="Proteomes" id="UP001595935"/>
    </source>
</evidence>
<keyword evidence="3" id="KW-1185">Reference proteome</keyword>
<evidence type="ECO:0008006" key="4">
    <source>
        <dbReference type="Google" id="ProtNLM"/>
    </source>
</evidence>